<dbReference type="PROSITE" id="PS00108">
    <property type="entry name" value="PROTEIN_KINASE_ST"/>
    <property type="match status" value="1"/>
</dbReference>
<evidence type="ECO:0000256" key="3">
    <source>
        <dbReference type="ARBA" id="ARBA00022777"/>
    </source>
</evidence>
<dbReference type="AlphaFoldDB" id="A0A5S9INX4"/>
<evidence type="ECO:0000256" key="5">
    <source>
        <dbReference type="PROSITE-ProRule" id="PRU10141"/>
    </source>
</evidence>
<accession>A0A5S9INX4</accession>
<keyword evidence="4 5" id="KW-0067">ATP-binding</keyword>
<name>A0A5S9INX4_UABAM</name>
<keyword evidence="7" id="KW-0472">Membrane</keyword>
<dbReference type="GO" id="GO:0004674">
    <property type="term" value="F:protein serine/threonine kinase activity"/>
    <property type="evidence" value="ECO:0007669"/>
    <property type="project" value="TreeGrafter"/>
</dbReference>
<reference evidence="9 10" key="1">
    <citation type="submission" date="2019-08" db="EMBL/GenBank/DDBJ databases">
        <title>Complete genome sequence of Candidatus Uab amorphum.</title>
        <authorList>
            <person name="Shiratori T."/>
            <person name="Suzuki S."/>
            <person name="Kakizawa Y."/>
            <person name="Ishida K."/>
        </authorList>
    </citation>
    <scope>NUCLEOTIDE SEQUENCE [LARGE SCALE GENOMIC DNA]</scope>
    <source>
        <strain evidence="9 10">SRT547</strain>
    </source>
</reference>
<evidence type="ECO:0000256" key="2">
    <source>
        <dbReference type="ARBA" id="ARBA00022741"/>
    </source>
</evidence>
<dbReference type="RefSeq" id="WP_173013407.1">
    <property type="nucleotide sequence ID" value="NZ_JAZFBD010000065.1"/>
</dbReference>
<protein>
    <submittedName>
        <fullName evidence="9">Protein kinase</fullName>
    </submittedName>
</protein>
<keyword evidence="3 9" id="KW-0418">Kinase</keyword>
<feature type="transmembrane region" description="Helical" evidence="7">
    <location>
        <begin position="470"/>
        <end position="492"/>
    </location>
</feature>
<dbReference type="SMART" id="SM00220">
    <property type="entry name" value="S_TKc"/>
    <property type="match status" value="1"/>
</dbReference>
<keyword evidence="10" id="KW-1185">Reference proteome</keyword>
<dbReference type="PROSITE" id="PS00107">
    <property type="entry name" value="PROTEIN_KINASE_ATP"/>
    <property type="match status" value="1"/>
</dbReference>
<dbReference type="InterPro" id="IPR017441">
    <property type="entry name" value="Protein_kinase_ATP_BS"/>
</dbReference>
<feature type="transmembrane region" description="Helical" evidence="7">
    <location>
        <begin position="535"/>
        <end position="564"/>
    </location>
</feature>
<dbReference type="PANTHER" id="PTHR43289">
    <property type="entry name" value="MITOGEN-ACTIVATED PROTEIN KINASE KINASE KINASE 20-RELATED"/>
    <property type="match status" value="1"/>
</dbReference>
<evidence type="ECO:0000313" key="10">
    <source>
        <dbReference type="Proteomes" id="UP000326354"/>
    </source>
</evidence>
<feature type="binding site" evidence="5">
    <location>
        <position position="99"/>
    </location>
    <ligand>
        <name>ATP</name>
        <dbReference type="ChEBI" id="CHEBI:30616"/>
    </ligand>
</feature>
<dbReference type="GO" id="GO:0005524">
    <property type="term" value="F:ATP binding"/>
    <property type="evidence" value="ECO:0007669"/>
    <property type="project" value="UniProtKB-UniRule"/>
</dbReference>
<keyword evidence="7" id="KW-1133">Transmembrane helix</keyword>
<evidence type="ECO:0000256" key="7">
    <source>
        <dbReference type="SAM" id="Phobius"/>
    </source>
</evidence>
<evidence type="ECO:0000256" key="1">
    <source>
        <dbReference type="ARBA" id="ARBA00022679"/>
    </source>
</evidence>
<feature type="transmembrane region" description="Helical" evidence="7">
    <location>
        <begin position="422"/>
        <end position="450"/>
    </location>
</feature>
<evidence type="ECO:0000313" key="9">
    <source>
        <dbReference type="EMBL" id="BBM85393.1"/>
    </source>
</evidence>
<keyword evidence="1" id="KW-0808">Transferase</keyword>
<dbReference type="KEGG" id="uam:UABAM_03760"/>
<gene>
    <name evidence="9" type="ORF">UABAM_03760</name>
</gene>
<feature type="transmembrane region" description="Helical" evidence="7">
    <location>
        <begin position="504"/>
        <end position="523"/>
    </location>
</feature>
<organism evidence="9 10">
    <name type="scientific">Uabimicrobium amorphum</name>
    <dbReference type="NCBI Taxonomy" id="2596890"/>
    <lineage>
        <taxon>Bacteria</taxon>
        <taxon>Pseudomonadati</taxon>
        <taxon>Planctomycetota</taxon>
        <taxon>Candidatus Uabimicrobiia</taxon>
        <taxon>Candidatus Uabimicrobiales</taxon>
        <taxon>Candidatus Uabimicrobiaceae</taxon>
        <taxon>Candidatus Uabimicrobium</taxon>
    </lineage>
</organism>
<dbReference type="Gene3D" id="1.10.510.10">
    <property type="entry name" value="Transferase(Phosphotransferase) domain 1"/>
    <property type="match status" value="1"/>
</dbReference>
<keyword evidence="7" id="KW-0812">Transmembrane</keyword>
<sequence length="603" mass="68992">MNYQHSLLQSLIDRNMITQQQANTCQQIKQQTPHKSWIEILLANNFVSHQELENILAASEEKTAFSIPGYEMIAPLGKGGMGSVFKARQTNLNRPVAIKILQLENPNVISRFAQEAKLLAQISHPNIVSILDFGKTNFHYYIMEYIAGDNLSQLVKKRGPMSQPCALYVIYQVLKALDCIHKKNIIHRDIKPGNIMVKDDGIVKLCDLGLAKSQDQKIQHTQHNAVLGTPSYMSPEQIEQANSVDIRSDIYSLGVTLFFLLTGKAPYQGNFASVSFQHMHKPLPKLEKISPIVDNLLKDMTAKDVNKRFQSPSEIIAILEKANIRNCESKWHSYLRQPVKLQKKESIHSQKTDIQTDNNVEQKTQRAVTNTPARTNVPLKNSSAKKIHHVTNPSPSPIVEIPQHHTANQPPQKFLQRMKRRLFFLSGFIPLLFLLQDIKIFLILVWYSLLVMNHFSPKYFDFFHRIQWKTFYKFMFISVVGGTIIITCCTLLDHPQKVTKHPKLFFGCIIFLEAGVSAIWYRSMRKYLFTTKEIALTYLITPVALSLQLESAIFGIIAGLPIILTHALLDNQLGEQRVDRRRKYLVVLQILLFVFLVMVTIQK</sequence>
<dbReference type="Proteomes" id="UP000326354">
    <property type="component" value="Chromosome"/>
</dbReference>
<dbReference type="SUPFAM" id="SSF56112">
    <property type="entry name" value="Protein kinase-like (PK-like)"/>
    <property type="match status" value="1"/>
</dbReference>
<proteinExistence type="predicted"/>
<dbReference type="Pfam" id="PF00069">
    <property type="entry name" value="Pkinase"/>
    <property type="match status" value="1"/>
</dbReference>
<evidence type="ECO:0000259" key="8">
    <source>
        <dbReference type="PROSITE" id="PS50011"/>
    </source>
</evidence>
<dbReference type="PANTHER" id="PTHR43289:SF6">
    <property type="entry name" value="SERINE_THREONINE-PROTEIN KINASE NEKL-3"/>
    <property type="match status" value="1"/>
</dbReference>
<dbReference type="CDD" id="cd14014">
    <property type="entry name" value="STKc_PknB_like"/>
    <property type="match status" value="1"/>
</dbReference>
<keyword evidence="2 5" id="KW-0547">Nucleotide-binding</keyword>
<dbReference type="InterPro" id="IPR011009">
    <property type="entry name" value="Kinase-like_dom_sf"/>
</dbReference>
<dbReference type="InterPro" id="IPR000719">
    <property type="entry name" value="Prot_kinase_dom"/>
</dbReference>
<dbReference type="PROSITE" id="PS50011">
    <property type="entry name" value="PROTEIN_KINASE_DOM"/>
    <property type="match status" value="1"/>
</dbReference>
<dbReference type="InterPro" id="IPR008271">
    <property type="entry name" value="Ser/Thr_kinase_AS"/>
</dbReference>
<feature type="domain" description="Protein kinase" evidence="8">
    <location>
        <begin position="70"/>
        <end position="335"/>
    </location>
</feature>
<feature type="region of interest" description="Disordered" evidence="6">
    <location>
        <begin position="346"/>
        <end position="367"/>
    </location>
</feature>
<feature type="compositionally biased region" description="Polar residues" evidence="6">
    <location>
        <begin position="352"/>
        <end position="367"/>
    </location>
</feature>
<feature type="transmembrane region" description="Helical" evidence="7">
    <location>
        <begin position="584"/>
        <end position="601"/>
    </location>
</feature>
<evidence type="ECO:0000256" key="4">
    <source>
        <dbReference type="ARBA" id="ARBA00022840"/>
    </source>
</evidence>
<evidence type="ECO:0000256" key="6">
    <source>
        <dbReference type="SAM" id="MobiDB-lite"/>
    </source>
</evidence>
<dbReference type="EMBL" id="AP019860">
    <property type="protein sequence ID" value="BBM85393.1"/>
    <property type="molecule type" value="Genomic_DNA"/>
</dbReference>